<dbReference type="EMBL" id="CADCVK010000491">
    <property type="protein sequence ID" value="CAA9515949.1"/>
    <property type="molecule type" value="Genomic_DNA"/>
</dbReference>
<organism evidence="1">
    <name type="scientific">uncultured Rubrobacteraceae bacterium</name>
    <dbReference type="NCBI Taxonomy" id="349277"/>
    <lineage>
        <taxon>Bacteria</taxon>
        <taxon>Bacillati</taxon>
        <taxon>Actinomycetota</taxon>
        <taxon>Rubrobacteria</taxon>
        <taxon>Rubrobacterales</taxon>
        <taxon>Rubrobacteraceae</taxon>
        <taxon>environmental samples</taxon>
    </lineage>
</organism>
<evidence type="ECO:0000313" key="1">
    <source>
        <dbReference type="EMBL" id="CAA9515949.1"/>
    </source>
</evidence>
<sequence>MGFRESALTRLRRYRGEADRSLGLVREVEDVTRRFSGRLFGGLEHAAALGREAGFEIEASRTGDLLVLGVAVAPGMEAGAEFGLVGGAAAEADEDLMHEELSRYSLDPSGYSGRVLGWSRAVGGGPCQTFAVYRDGVWKTKGVFVVKARGRVDDPDDVLNGFCLRILGRLIDLAATTGGVGRRWSDAGGYALARFLDGEEAPTQRRLPG</sequence>
<reference evidence="1" key="1">
    <citation type="submission" date="2020-02" db="EMBL/GenBank/DDBJ databases">
        <authorList>
            <person name="Meier V. D."/>
        </authorList>
    </citation>
    <scope>NUCLEOTIDE SEQUENCE</scope>
    <source>
        <strain evidence="1">AVDCRST_MAG12</strain>
    </source>
</reference>
<gene>
    <name evidence="1" type="ORF">AVDCRST_MAG12-3474</name>
</gene>
<proteinExistence type="predicted"/>
<dbReference type="AlphaFoldDB" id="A0A6J4T7H7"/>
<protein>
    <submittedName>
        <fullName evidence="1">Uncharacterized protein</fullName>
    </submittedName>
</protein>
<name>A0A6J4T7H7_9ACTN</name>
<accession>A0A6J4T7H7</accession>